<dbReference type="RefSeq" id="WP_051972595.1">
    <property type="nucleotide sequence ID" value="NZ_CP008953.1"/>
</dbReference>
<evidence type="ECO:0000259" key="1">
    <source>
        <dbReference type="Pfam" id="PF11706"/>
    </source>
</evidence>
<reference evidence="2 3" key="1">
    <citation type="journal article" date="2014" name="J. Biotechnol.">
        <title>Complete genome sequence of the actinobacterium Amycolatopsis japonica MG417-CF17(T) (=DSM 44213T) producing (S,S)-N,N'-ethylenediaminedisuccinic acid.</title>
        <authorList>
            <person name="Stegmann E."/>
            <person name="Albersmeier A."/>
            <person name="Spohn M."/>
            <person name="Gert H."/>
            <person name="Weber T."/>
            <person name="Wohlleben W."/>
            <person name="Kalinowski J."/>
            <person name="Ruckert C."/>
        </authorList>
    </citation>
    <scope>NUCLEOTIDE SEQUENCE [LARGE SCALE GENOMIC DNA]</scope>
    <source>
        <strain evidence="3">MG417-CF17 (DSM 44213)</strain>
    </source>
</reference>
<dbReference type="InterPro" id="IPR010852">
    <property type="entry name" value="ABATE"/>
</dbReference>
<dbReference type="InterPro" id="IPR023286">
    <property type="entry name" value="ABATE_dom_sf"/>
</dbReference>
<dbReference type="Pfam" id="PF11706">
    <property type="entry name" value="zf-CGNR"/>
    <property type="match status" value="1"/>
</dbReference>
<organism evidence="2 3">
    <name type="scientific">Amycolatopsis japonica</name>
    <dbReference type="NCBI Taxonomy" id="208439"/>
    <lineage>
        <taxon>Bacteria</taxon>
        <taxon>Bacillati</taxon>
        <taxon>Actinomycetota</taxon>
        <taxon>Actinomycetes</taxon>
        <taxon>Pseudonocardiales</taxon>
        <taxon>Pseudonocardiaceae</taxon>
        <taxon>Amycolatopsis</taxon>
        <taxon>Amycolatopsis japonica group</taxon>
    </lineage>
</organism>
<accession>A0A075UZC2</accession>
<dbReference type="STRING" id="208439.AJAP_27310"/>
<dbReference type="AlphaFoldDB" id="A0A075UZC2"/>
<dbReference type="KEGG" id="aja:AJAP_27310"/>
<dbReference type="EMBL" id="CP008953">
    <property type="protein sequence ID" value="AIG78308.1"/>
    <property type="molecule type" value="Genomic_DNA"/>
</dbReference>
<dbReference type="HOGENOM" id="CLU_087298_1_0_11"/>
<name>A0A075UZC2_9PSEU</name>
<dbReference type="PANTHER" id="PTHR35525:SF3">
    <property type="entry name" value="BLL6575 PROTEIN"/>
    <property type="match status" value="1"/>
</dbReference>
<dbReference type="SUPFAM" id="SSF160904">
    <property type="entry name" value="Jann2411-like"/>
    <property type="match status" value="1"/>
</dbReference>
<protein>
    <recommendedName>
        <fullName evidence="1">Zinc finger CGNR domain-containing protein</fullName>
    </recommendedName>
</protein>
<sequence length="186" mass="19651">MTSAQRDFLPGRSARAAAQRAVDLMVVLLAPDPSASAVRSVLEAHGETSVELAPSDVASLREAAAELREVFAARDAAEAAGVLNRLLARYAHPPRLTDHADGFGWHLHVDADDDGPWGAWLVTSSALALAVLLSDRQAPPGGLCAASGCGKPFAHLGGGSPRRYCSTRCATRERVAAHRRDRSRTP</sequence>
<proteinExistence type="predicted"/>
<dbReference type="eggNOG" id="COG5516">
    <property type="taxonomic scope" value="Bacteria"/>
</dbReference>
<evidence type="ECO:0000313" key="3">
    <source>
        <dbReference type="Proteomes" id="UP000028492"/>
    </source>
</evidence>
<dbReference type="InterPro" id="IPR021005">
    <property type="entry name" value="Znf_CGNR"/>
</dbReference>
<dbReference type="Proteomes" id="UP000028492">
    <property type="component" value="Chromosome"/>
</dbReference>
<feature type="domain" description="Zinc finger CGNR" evidence="1">
    <location>
        <begin position="143"/>
        <end position="180"/>
    </location>
</feature>
<evidence type="ECO:0000313" key="2">
    <source>
        <dbReference type="EMBL" id="AIG78308.1"/>
    </source>
</evidence>
<dbReference type="PANTHER" id="PTHR35525">
    <property type="entry name" value="BLL6575 PROTEIN"/>
    <property type="match status" value="1"/>
</dbReference>
<gene>
    <name evidence="2" type="ORF">AJAP_27310</name>
</gene>
<keyword evidence="3" id="KW-1185">Reference proteome</keyword>
<dbReference type="Gene3D" id="1.10.3300.10">
    <property type="entry name" value="Jann2411-like domain"/>
    <property type="match status" value="1"/>
</dbReference>